<feature type="transmembrane region" description="Helical" evidence="6">
    <location>
        <begin position="89"/>
        <end position="109"/>
    </location>
</feature>
<comment type="subcellular location">
    <subcellularLocation>
        <location evidence="1">Cell membrane</location>
        <topology evidence="1">Multi-pass membrane protein</topology>
    </subcellularLocation>
</comment>
<gene>
    <name evidence="7" type="ORF">B9Q12_03090</name>
</gene>
<evidence type="ECO:0000256" key="2">
    <source>
        <dbReference type="ARBA" id="ARBA00022475"/>
    </source>
</evidence>
<organism evidence="7 8">
    <name type="scientific">Candidatus Marsarchaeota G2 archaeon ECH_B_SAG-G06</name>
    <dbReference type="NCBI Taxonomy" id="1978166"/>
    <lineage>
        <taxon>Archaea</taxon>
        <taxon>Candidatus Marsarchaeota</taxon>
        <taxon>Candidatus Marsarchaeota group 2</taxon>
    </lineage>
</organism>
<feature type="transmembrane region" description="Helical" evidence="6">
    <location>
        <begin position="414"/>
        <end position="434"/>
    </location>
</feature>
<evidence type="ECO:0000313" key="7">
    <source>
        <dbReference type="EMBL" id="PSO04077.1"/>
    </source>
</evidence>
<evidence type="ECO:0000256" key="6">
    <source>
        <dbReference type="SAM" id="Phobius"/>
    </source>
</evidence>
<keyword evidence="5 6" id="KW-0472">Membrane</keyword>
<name>A0A2R6BZP0_9ARCH</name>
<feature type="transmembrane region" description="Helical" evidence="6">
    <location>
        <begin position="484"/>
        <end position="503"/>
    </location>
</feature>
<feature type="transmembrane region" description="Helical" evidence="6">
    <location>
        <begin position="239"/>
        <end position="259"/>
    </location>
</feature>
<evidence type="ECO:0000256" key="3">
    <source>
        <dbReference type="ARBA" id="ARBA00022692"/>
    </source>
</evidence>
<evidence type="ECO:0000256" key="4">
    <source>
        <dbReference type="ARBA" id="ARBA00022989"/>
    </source>
</evidence>
<feature type="transmembrane region" description="Helical" evidence="6">
    <location>
        <begin position="180"/>
        <end position="204"/>
    </location>
</feature>
<feature type="transmembrane region" description="Helical" evidence="6">
    <location>
        <begin position="53"/>
        <end position="77"/>
    </location>
</feature>
<feature type="transmembrane region" description="Helical" evidence="6">
    <location>
        <begin position="446"/>
        <end position="464"/>
    </location>
</feature>
<dbReference type="GO" id="GO:0022857">
    <property type="term" value="F:transmembrane transporter activity"/>
    <property type="evidence" value="ECO:0007669"/>
    <property type="project" value="InterPro"/>
</dbReference>
<protein>
    <recommendedName>
        <fullName evidence="9">Amino acid transporter</fullName>
    </recommendedName>
</protein>
<evidence type="ECO:0008006" key="9">
    <source>
        <dbReference type="Google" id="ProtNLM"/>
    </source>
</evidence>
<keyword evidence="3 6" id="KW-0812">Transmembrane</keyword>
<sequence>MGQDKKPTVFLREATGLVKRASFLDAISINISNMSVGAALGVIGYTMTAVNVIGLNLVLASVLAFLLSIPQIVVYTMMVRRVPRTGGDYVWVTRTLGGIFGAPLSLMGYTLETMAYMALIVLAGVFAIGSVGLFFGNNSFLGLALPGNIPGSDPTAQIIIGGAIFVILILVNIFKPSAGFRLVSILTLIGIATLLIAIFSYLAFGKAGIISYMNTLSSIANTTSVTYQSLASSYTGPNFSFAATIFMLPFFAIFVYPWLNAGPAVATEIKGKSAVEWNVPIAAITVFVLATAAFGAMYYAGGLHFINEALANPTLVFDYSFNFWTLAMGISNNIVLQYILGIGWIAWELAILAYAIIVVSRYVFAQAFDGFLPARFAYVSPRYGSPVNSLLFTLIMVVALATVSAYFYGGLQSLYAATIASMIYFFFVGIAAVIYAQRNEKGGSKATLTIAGVLMTLVFAYIIYDYLANPTIWGTSATAFGIPGTYFAYGYVVASFIAGLIIYDISRIRYSKQGINIELAFKTIPPE</sequence>
<dbReference type="InterPro" id="IPR002293">
    <property type="entry name" value="AA/rel_permease1"/>
</dbReference>
<feature type="transmembrane region" description="Helical" evidence="6">
    <location>
        <begin position="321"/>
        <end position="339"/>
    </location>
</feature>
<dbReference type="PIRSF" id="PIRSF006060">
    <property type="entry name" value="AA_transporter"/>
    <property type="match status" value="1"/>
</dbReference>
<dbReference type="Proteomes" id="UP000240582">
    <property type="component" value="Unassembled WGS sequence"/>
</dbReference>
<accession>A0A2R6BZP0</accession>
<evidence type="ECO:0000256" key="1">
    <source>
        <dbReference type="ARBA" id="ARBA00004651"/>
    </source>
</evidence>
<keyword evidence="2" id="KW-1003">Cell membrane</keyword>
<feature type="transmembrane region" description="Helical" evidence="6">
    <location>
        <begin position="345"/>
        <end position="364"/>
    </location>
</feature>
<dbReference type="PANTHER" id="PTHR42770">
    <property type="entry name" value="AMINO ACID TRANSPORTER-RELATED"/>
    <property type="match status" value="1"/>
</dbReference>
<feature type="transmembrane region" description="Helical" evidence="6">
    <location>
        <begin position="115"/>
        <end position="135"/>
    </location>
</feature>
<reference evidence="7 8" key="1">
    <citation type="submission" date="2017-04" db="EMBL/GenBank/DDBJ databases">
        <title>Novel microbial lineages endemic to geothermal iron-oxide mats fill important gaps in the evolutionary history of Archaea.</title>
        <authorList>
            <person name="Jay Z.J."/>
            <person name="Beam J.P."/>
            <person name="Dlakic M."/>
            <person name="Rusch D.B."/>
            <person name="Kozubal M.A."/>
            <person name="Inskeep W.P."/>
        </authorList>
    </citation>
    <scope>NUCLEOTIDE SEQUENCE [LARGE SCALE GENOMIC DNA]</scope>
    <source>
        <strain evidence="7">ECH_B_SAG-G06</strain>
    </source>
</reference>
<comment type="caution">
    <text evidence="7">The sequence shown here is derived from an EMBL/GenBank/DDBJ whole genome shotgun (WGS) entry which is preliminary data.</text>
</comment>
<feature type="transmembrane region" description="Helical" evidence="6">
    <location>
        <begin position="279"/>
        <end position="300"/>
    </location>
</feature>
<keyword evidence="4 6" id="KW-1133">Transmembrane helix</keyword>
<dbReference type="AlphaFoldDB" id="A0A2R6BZP0"/>
<dbReference type="GO" id="GO:0005886">
    <property type="term" value="C:plasma membrane"/>
    <property type="evidence" value="ECO:0007669"/>
    <property type="project" value="UniProtKB-SubCell"/>
</dbReference>
<feature type="transmembrane region" description="Helical" evidence="6">
    <location>
        <begin position="21"/>
        <end position="47"/>
    </location>
</feature>
<feature type="transmembrane region" description="Helical" evidence="6">
    <location>
        <begin position="385"/>
        <end position="408"/>
    </location>
</feature>
<proteinExistence type="predicted"/>
<dbReference type="Gene3D" id="1.20.1740.10">
    <property type="entry name" value="Amino acid/polyamine transporter I"/>
    <property type="match status" value="1"/>
</dbReference>
<dbReference type="InterPro" id="IPR050367">
    <property type="entry name" value="APC_superfamily"/>
</dbReference>
<evidence type="ECO:0000256" key="5">
    <source>
        <dbReference type="ARBA" id="ARBA00023136"/>
    </source>
</evidence>
<dbReference type="PANTHER" id="PTHR42770:SF7">
    <property type="entry name" value="MEMBRANE PROTEIN"/>
    <property type="match status" value="1"/>
</dbReference>
<dbReference type="EMBL" id="NEXN01000056">
    <property type="protein sequence ID" value="PSO04077.1"/>
    <property type="molecule type" value="Genomic_DNA"/>
</dbReference>
<feature type="transmembrane region" description="Helical" evidence="6">
    <location>
        <begin position="156"/>
        <end position="174"/>
    </location>
</feature>
<dbReference type="Pfam" id="PF13520">
    <property type="entry name" value="AA_permease_2"/>
    <property type="match status" value="1"/>
</dbReference>
<evidence type="ECO:0000313" key="8">
    <source>
        <dbReference type="Proteomes" id="UP000240582"/>
    </source>
</evidence>